<organism evidence="1 2">
    <name type="scientific">Pangasius djambal</name>
    <dbReference type="NCBI Taxonomy" id="1691987"/>
    <lineage>
        <taxon>Eukaryota</taxon>
        <taxon>Metazoa</taxon>
        <taxon>Chordata</taxon>
        <taxon>Craniata</taxon>
        <taxon>Vertebrata</taxon>
        <taxon>Euteleostomi</taxon>
        <taxon>Actinopterygii</taxon>
        <taxon>Neopterygii</taxon>
        <taxon>Teleostei</taxon>
        <taxon>Ostariophysi</taxon>
        <taxon>Siluriformes</taxon>
        <taxon>Pangasiidae</taxon>
        <taxon>Pangasius</taxon>
    </lineage>
</organism>
<evidence type="ECO:0000313" key="2">
    <source>
        <dbReference type="Proteomes" id="UP000830395"/>
    </source>
</evidence>
<protein>
    <submittedName>
        <fullName evidence="1">Uncharacterized protein</fullName>
    </submittedName>
</protein>
<dbReference type="EMBL" id="CM040978">
    <property type="protein sequence ID" value="MCJ8731598.1"/>
    <property type="molecule type" value="Genomic_DNA"/>
</dbReference>
<name>A0ACC5Y7N3_9TELE</name>
<reference evidence="1" key="1">
    <citation type="submission" date="2020-02" db="EMBL/GenBank/DDBJ databases">
        <title>Genome sequencing of the panga catfish, Pangasius djambal.</title>
        <authorList>
            <person name="Wen M."/>
            <person name="Zahm M."/>
            <person name="Roques C."/>
            <person name="Cabau C."/>
            <person name="Klopp C."/>
            <person name="Donnadieu C."/>
            <person name="Jouanno E."/>
            <person name="Avarre J.-C."/>
            <person name="Campet M."/>
            <person name="Ha T."/>
            <person name="Dugue R."/>
            <person name="Lampietro C."/>
            <person name="Louis A."/>
            <person name="Herpin A."/>
            <person name="Echchiki A."/>
            <person name="Berthelot C."/>
            <person name="Parey E."/>
            <person name="Roest-Crollius H."/>
            <person name="Braasch I."/>
            <person name="Postlethwait J.H."/>
            <person name="Bobe J."/>
            <person name="Montfort J."/>
            <person name="Bouchez O."/>
            <person name="Begum T."/>
            <person name="Schartl M."/>
            <person name="Gustiano R."/>
            <person name="Guiguen Y."/>
        </authorList>
    </citation>
    <scope>NUCLEOTIDE SEQUENCE</scope>
    <source>
        <strain evidence="1">Pdj_M5554</strain>
    </source>
</reference>
<evidence type="ECO:0000313" key="1">
    <source>
        <dbReference type="EMBL" id="MCJ8731598.1"/>
    </source>
</evidence>
<keyword evidence="2" id="KW-1185">Reference proteome</keyword>
<proteinExistence type="predicted"/>
<accession>A0ACC5Y7N3</accession>
<sequence>MSCNLSCQDATVEGCQNQTNHIFVTVYSVVCIPGIALNFMALVVFFCCTKSRSHTIVYMTNLAIADLLLVCTLPLRIYYHLGFQGLSQKICEVAGLILLANMYGSILLLTCVSLDRCLAVCFPMSSRVRDGRKKAPLVCLGIWMLTIGASLSMYPNSGELRRNDKNQTMCFRSFPAYALNSVSLASSLTVGFGMPLIIMILCSWGLVRAVSKSTAAQMSGLLDSGKIQRMVSINLAIFLCCFLPYHVMLVVIYSYRGNIKIIPCSVISSYYYALMITCLNAILDPLAYYFTAETFRKKVEIDAVRRMLPLNNLSSDGNTRSRAPVST</sequence>
<gene>
    <name evidence="1" type="ORF">PDJAM_G00201220</name>
</gene>
<dbReference type="Proteomes" id="UP000830395">
    <property type="component" value="Chromosome 4"/>
</dbReference>
<comment type="caution">
    <text evidence="1">The sequence shown here is derived from an EMBL/GenBank/DDBJ whole genome shotgun (WGS) entry which is preliminary data.</text>
</comment>